<dbReference type="Proteomes" id="UP001500213">
    <property type="component" value="Unassembled WGS sequence"/>
</dbReference>
<dbReference type="Gene3D" id="3.30.200.20">
    <property type="entry name" value="Phosphorylase Kinase, domain 1"/>
    <property type="match status" value="1"/>
</dbReference>
<reference evidence="2" key="1">
    <citation type="journal article" date="2019" name="Int. J. Syst. Evol. Microbiol.">
        <title>The Global Catalogue of Microorganisms (GCM) 10K type strain sequencing project: providing services to taxonomists for standard genome sequencing and annotation.</title>
        <authorList>
            <consortium name="The Broad Institute Genomics Platform"/>
            <consortium name="The Broad Institute Genome Sequencing Center for Infectious Disease"/>
            <person name="Wu L."/>
            <person name="Ma J."/>
        </authorList>
    </citation>
    <scope>NUCLEOTIDE SEQUENCE [LARGE SCALE GENOMIC DNA]</scope>
    <source>
        <strain evidence="2">JCM 17593</strain>
    </source>
</reference>
<evidence type="ECO:0000313" key="2">
    <source>
        <dbReference type="Proteomes" id="UP001500213"/>
    </source>
</evidence>
<organism evidence="1 2">
    <name type="scientific">Gryllotalpicola kribbensis</name>
    <dbReference type="NCBI Taxonomy" id="993084"/>
    <lineage>
        <taxon>Bacteria</taxon>
        <taxon>Bacillati</taxon>
        <taxon>Actinomycetota</taxon>
        <taxon>Actinomycetes</taxon>
        <taxon>Micrococcales</taxon>
        <taxon>Microbacteriaceae</taxon>
        <taxon>Gryllotalpicola</taxon>
    </lineage>
</organism>
<dbReference type="EMBL" id="BAABBX010000015">
    <property type="protein sequence ID" value="GAA4190744.1"/>
    <property type="molecule type" value="Genomic_DNA"/>
</dbReference>
<comment type="caution">
    <text evidence="1">The sequence shown here is derived from an EMBL/GenBank/DDBJ whole genome shotgun (WGS) entry which is preliminary data.</text>
</comment>
<name>A0ABP8AUC8_9MICO</name>
<dbReference type="RefSeq" id="WP_344776523.1">
    <property type="nucleotide sequence ID" value="NZ_BAABBX010000015.1"/>
</dbReference>
<protein>
    <submittedName>
        <fullName evidence="1">Uncharacterized protein</fullName>
    </submittedName>
</protein>
<evidence type="ECO:0000313" key="1">
    <source>
        <dbReference type="EMBL" id="GAA4190744.1"/>
    </source>
</evidence>
<proteinExistence type="predicted"/>
<accession>A0ABP8AUC8</accession>
<gene>
    <name evidence="1" type="ORF">GCM10022288_20510</name>
</gene>
<keyword evidence="2" id="KW-1185">Reference proteome</keyword>
<sequence>MDIPHADLIADKDLAERLVAAQFPELAAHLIEHEQQWLPVLQRRVELPLPVPVAIDQVLIDS</sequence>